<dbReference type="Proteomes" id="UP000789525">
    <property type="component" value="Unassembled WGS sequence"/>
</dbReference>
<proteinExistence type="predicted"/>
<feature type="non-terminal residue" evidence="1">
    <location>
        <position position="1"/>
    </location>
</feature>
<evidence type="ECO:0000313" key="2">
    <source>
        <dbReference type="Proteomes" id="UP000789525"/>
    </source>
</evidence>
<feature type="non-terminal residue" evidence="1">
    <location>
        <position position="310"/>
    </location>
</feature>
<reference evidence="1" key="1">
    <citation type="submission" date="2021-06" db="EMBL/GenBank/DDBJ databases">
        <authorList>
            <person name="Kallberg Y."/>
            <person name="Tangrot J."/>
            <person name="Rosling A."/>
        </authorList>
    </citation>
    <scope>NUCLEOTIDE SEQUENCE</scope>
    <source>
        <strain evidence="1">CL356</strain>
    </source>
</reference>
<comment type="caution">
    <text evidence="1">The sequence shown here is derived from an EMBL/GenBank/DDBJ whole genome shotgun (WGS) entry which is preliminary data.</text>
</comment>
<organism evidence="1 2">
    <name type="scientific">Acaulospora colombiana</name>
    <dbReference type="NCBI Taxonomy" id="27376"/>
    <lineage>
        <taxon>Eukaryota</taxon>
        <taxon>Fungi</taxon>
        <taxon>Fungi incertae sedis</taxon>
        <taxon>Mucoromycota</taxon>
        <taxon>Glomeromycotina</taxon>
        <taxon>Glomeromycetes</taxon>
        <taxon>Diversisporales</taxon>
        <taxon>Acaulosporaceae</taxon>
        <taxon>Acaulospora</taxon>
    </lineage>
</organism>
<sequence>KTLTSLLSSSILQPPAIKIPSHKFYDRDQVLNSMLEVTRNNYKGRSRPDNKEHTFILIPGGIGIGKTRMGWESKYLSSILSTRSDDDAKFVEALKDPCYVFIDLNNGSKYIRGLDSVVDPSVRIGTRVAVASGLVPECPDLSSLLAENDPKLFKLSNVICEILKRHFKMHQRSVEAIIIHLDEYQLYINNVQKFQQLSWIDSRDFFKSMLRVIGSVMRGNNIKDEYDYKYFIIPICTGMSVIDIHFLLMEHTQELFALNPLNYDSAKSMFLDKYEYLRQTTETGRNLVIQGLKLHYSSDLNDENIKSLST</sequence>
<accession>A0ACA9QHV8</accession>
<keyword evidence="2" id="KW-1185">Reference proteome</keyword>
<name>A0ACA9QHV8_9GLOM</name>
<dbReference type="EMBL" id="CAJVPT010050458">
    <property type="protein sequence ID" value="CAG8746005.1"/>
    <property type="molecule type" value="Genomic_DNA"/>
</dbReference>
<protein>
    <submittedName>
        <fullName evidence="1">786_t:CDS:1</fullName>
    </submittedName>
</protein>
<gene>
    <name evidence="1" type="ORF">ACOLOM_LOCUS12444</name>
</gene>
<evidence type="ECO:0000313" key="1">
    <source>
        <dbReference type="EMBL" id="CAG8746005.1"/>
    </source>
</evidence>